<dbReference type="InterPro" id="IPR045920">
    <property type="entry name" value="DUF6339"/>
</dbReference>
<sequence length="321" mass="37514">MKIQIIGTEKLIFLKDKACIEGCLNKYQNYSSNDWLEDICDGSPFVDTKFQNINDFTLDMSADISKAFETEFENVKRVYSKLKFLTDSMASDERLWAGLCLGHFFEYVRYRWDVSSVSGVLQHFYFDGPKRRALTRNAISRLWWIGRLTYDENRANKWELTEFVCSYSDYIMHFIERNTSNNLHVMRPFLEAMIEARKGGYALNTDDAGKLAKYLNLLGGMYVLDFMPEEWIKEKIRNKITMMIKQSVTEIKDEEVNQIVEEGKIVTRNSKIVIENLKTRQKILIMAKKNKLITKPVNLSGLVMGDKIYIGKESFIIKDIR</sequence>
<dbReference type="RefSeq" id="WP_184090953.1">
    <property type="nucleotide sequence ID" value="NZ_AP023367.1"/>
</dbReference>
<dbReference type="EMBL" id="AP023367">
    <property type="protein sequence ID" value="BCJ93580.1"/>
    <property type="molecule type" value="Genomic_DNA"/>
</dbReference>
<gene>
    <name evidence="1" type="ORF">acsn021_11490</name>
</gene>
<name>A0A6S6R2N3_9FIRM</name>
<dbReference type="Proteomes" id="UP000515561">
    <property type="component" value="Chromosome"/>
</dbReference>
<dbReference type="AlphaFoldDB" id="A0A6S6R2N3"/>
<proteinExistence type="predicted"/>
<organism evidence="1 2">
    <name type="scientific">Anaerocolumna cellulosilytica</name>
    <dbReference type="NCBI Taxonomy" id="433286"/>
    <lineage>
        <taxon>Bacteria</taxon>
        <taxon>Bacillati</taxon>
        <taxon>Bacillota</taxon>
        <taxon>Clostridia</taxon>
        <taxon>Lachnospirales</taxon>
        <taxon>Lachnospiraceae</taxon>
        <taxon>Anaerocolumna</taxon>
    </lineage>
</organism>
<keyword evidence="2" id="KW-1185">Reference proteome</keyword>
<evidence type="ECO:0000313" key="2">
    <source>
        <dbReference type="Proteomes" id="UP000515561"/>
    </source>
</evidence>
<protein>
    <submittedName>
        <fullName evidence="1">Uncharacterized protein</fullName>
    </submittedName>
</protein>
<dbReference type="Pfam" id="PF19866">
    <property type="entry name" value="DUF6339"/>
    <property type="match status" value="1"/>
</dbReference>
<evidence type="ECO:0000313" key="1">
    <source>
        <dbReference type="EMBL" id="BCJ93580.1"/>
    </source>
</evidence>
<dbReference type="KEGG" id="acel:acsn021_11490"/>
<accession>A0A6S6R2N3</accession>
<reference evidence="1 2" key="1">
    <citation type="journal article" date="2016" name="Int. J. Syst. Evol. Microbiol.">
        <title>Descriptions of Anaerotaenia torta gen. nov., sp. nov. and Anaerocolumna cellulosilytica gen. nov., sp. nov. isolated from a methanogenic reactor of cattle waste.</title>
        <authorList>
            <person name="Uek A."/>
            <person name="Ohtaki Y."/>
            <person name="Kaku N."/>
            <person name="Ueki K."/>
        </authorList>
    </citation>
    <scope>NUCLEOTIDE SEQUENCE [LARGE SCALE GENOMIC DNA]</scope>
    <source>
        <strain evidence="1 2">SN021</strain>
    </source>
</reference>